<reference evidence="1 2" key="1">
    <citation type="submission" date="2016-06" db="EMBL/GenBank/DDBJ databases">
        <authorList>
            <person name="Kjaerup R.B."/>
            <person name="Dalgaard T.S."/>
            <person name="Juul-Madsen H.R."/>
        </authorList>
    </citation>
    <scope>NUCLEOTIDE SEQUENCE [LARGE SCALE GENOMIC DNA]</scope>
    <source>
        <strain evidence="1 2">Pb300</strain>
    </source>
</reference>
<dbReference type="VEuPathDB" id="FungiDB:PABG_03310"/>
<sequence length="81" mass="8476">MVALSTVRIPRHTLIHRTSKSTGNTHTSLAIFNLCIAGTENSAFSTGKAETEIGTDGSISGILRGKFVILTLSDGEDGDGE</sequence>
<accession>A0A1D2JNJ9</accession>
<dbReference type="EMBL" id="LZYO01000018">
    <property type="protein sequence ID" value="ODH44674.1"/>
    <property type="molecule type" value="Genomic_DNA"/>
</dbReference>
<protein>
    <submittedName>
        <fullName evidence="1">Uncharacterized protein</fullName>
    </submittedName>
</protein>
<dbReference type="VEuPathDB" id="FungiDB:PADG_11332"/>
<evidence type="ECO:0000313" key="2">
    <source>
        <dbReference type="Proteomes" id="UP000242814"/>
    </source>
</evidence>
<proteinExistence type="predicted"/>
<organism evidence="1 2">
    <name type="scientific">Paracoccidioides brasiliensis</name>
    <dbReference type="NCBI Taxonomy" id="121759"/>
    <lineage>
        <taxon>Eukaryota</taxon>
        <taxon>Fungi</taxon>
        <taxon>Dikarya</taxon>
        <taxon>Ascomycota</taxon>
        <taxon>Pezizomycotina</taxon>
        <taxon>Eurotiomycetes</taxon>
        <taxon>Eurotiomycetidae</taxon>
        <taxon>Onygenales</taxon>
        <taxon>Ajellomycetaceae</taxon>
        <taxon>Paracoccidioides</taxon>
    </lineage>
</organism>
<dbReference type="AlphaFoldDB" id="A0A1D2JNJ9"/>
<comment type="caution">
    <text evidence="1">The sequence shown here is derived from an EMBL/GenBank/DDBJ whole genome shotgun (WGS) entry which is preliminary data.</text>
</comment>
<evidence type="ECO:0000313" key="1">
    <source>
        <dbReference type="EMBL" id="ODH44674.1"/>
    </source>
</evidence>
<dbReference type="Proteomes" id="UP000242814">
    <property type="component" value="Unassembled WGS sequence"/>
</dbReference>
<gene>
    <name evidence="1" type="ORF">ACO22_00831</name>
</gene>
<name>A0A1D2JNJ9_PARBR</name>